<accession>A0A3D9ZP69</accession>
<sequence length="246" mass="25428">MLDLPPTDDRVRDAFAELTGSVDHLLRPPGVGSVRETVRRRRQRRLGATAAAAVAVAGVLGLAQLPALDRPAVDVADPPPVTTTVSPSALPLPGPPLPASGQSHATATPTQTGVDERAHSAPPPTQQVTTPVPPPPCTSTVKASANGTDLVIVAGPVCSGDEIAISWVTYETQRDGSQKLFASDRLTLTAGRPRATATLRESPTCVGPWYVLRADPPIPSTLPADVVEPFPSGAIVASEDGELCLS</sequence>
<comment type="caution">
    <text evidence="3">The sequence shown here is derived from an EMBL/GenBank/DDBJ whole genome shotgun (WGS) entry which is preliminary data.</text>
</comment>
<evidence type="ECO:0000256" key="1">
    <source>
        <dbReference type="SAM" id="MobiDB-lite"/>
    </source>
</evidence>
<reference evidence="3 4" key="1">
    <citation type="submission" date="2018-08" db="EMBL/GenBank/DDBJ databases">
        <title>Sequencing the genomes of 1000 actinobacteria strains.</title>
        <authorList>
            <person name="Klenk H.-P."/>
        </authorList>
    </citation>
    <scope>NUCLEOTIDE SEQUENCE [LARGE SCALE GENOMIC DNA]</scope>
    <source>
        <strain evidence="3 4">DSM 44099</strain>
    </source>
</reference>
<dbReference type="EMBL" id="QUMQ01000001">
    <property type="protein sequence ID" value="REF95430.1"/>
    <property type="molecule type" value="Genomic_DNA"/>
</dbReference>
<dbReference type="Proteomes" id="UP000256913">
    <property type="component" value="Unassembled WGS sequence"/>
</dbReference>
<evidence type="ECO:0000256" key="2">
    <source>
        <dbReference type="SAM" id="Phobius"/>
    </source>
</evidence>
<protein>
    <submittedName>
        <fullName evidence="3">Uncharacterized protein</fullName>
    </submittedName>
</protein>
<evidence type="ECO:0000313" key="3">
    <source>
        <dbReference type="EMBL" id="REF95430.1"/>
    </source>
</evidence>
<dbReference type="RefSeq" id="WP_116067113.1">
    <property type="nucleotide sequence ID" value="NZ_BONB01000006.1"/>
</dbReference>
<feature type="region of interest" description="Disordered" evidence="1">
    <location>
        <begin position="72"/>
        <end position="134"/>
    </location>
</feature>
<keyword evidence="2" id="KW-0812">Transmembrane</keyword>
<keyword evidence="4" id="KW-1185">Reference proteome</keyword>
<feature type="compositionally biased region" description="Polar residues" evidence="1">
    <location>
        <begin position="102"/>
        <end position="113"/>
    </location>
</feature>
<feature type="compositionally biased region" description="Pro residues" evidence="1">
    <location>
        <begin position="121"/>
        <end position="134"/>
    </location>
</feature>
<organism evidence="3 4">
    <name type="scientific">Asanoa ferruginea</name>
    <dbReference type="NCBI Taxonomy" id="53367"/>
    <lineage>
        <taxon>Bacteria</taxon>
        <taxon>Bacillati</taxon>
        <taxon>Actinomycetota</taxon>
        <taxon>Actinomycetes</taxon>
        <taxon>Micromonosporales</taxon>
        <taxon>Micromonosporaceae</taxon>
        <taxon>Asanoa</taxon>
    </lineage>
</organism>
<proteinExistence type="predicted"/>
<dbReference type="AlphaFoldDB" id="A0A3D9ZP69"/>
<dbReference type="OrthoDB" id="3395964at2"/>
<feature type="compositionally biased region" description="Low complexity" evidence="1">
    <location>
        <begin position="72"/>
        <end position="89"/>
    </location>
</feature>
<gene>
    <name evidence="3" type="ORF">DFJ67_1388</name>
</gene>
<keyword evidence="2" id="KW-1133">Transmembrane helix</keyword>
<name>A0A3D9ZP69_9ACTN</name>
<keyword evidence="2" id="KW-0472">Membrane</keyword>
<feature type="transmembrane region" description="Helical" evidence="2">
    <location>
        <begin position="46"/>
        <end position="65"/>
    </location>
</feature>
<evidence type="ECO:0000313" key="4">
    <source>
        <dbReference type="Proteomes" id="UP000256913"/>
    </source>
</evidence>